<dbReference type="AlphaFoldDB" id="A0A1I1M983"/>
<dbReference type="EMBL" id="FOMH01000002">
    <property type="protein sequence ID" value="SFC81944.1"/>
    <property type="molecule type" value="Genomic_DNA"/>
</dbReference>
<evidence type="ECO:0008006" key="3">
    <source>
        <dbReference type="Google" id="ProtNLM"/>
    </source>
</evidence>
<dbReference type="Proteomes" id="UP000199672">
    <property type="component" value="Unassembled WGS sequence"/>
</dbReference>
<dbReference type="STRING" id="739143.SAMN05216297_102389"/>
<evidence type="ECO:0000313" key="2">
    <source>
        <dbReference type="Proteomes" id="UP000199672"/>
    </source>
</evidence>
<gene>
    <name evidence="1" type="ORF">SAMN05216297_102389</name>
</gene>
<reference evidence="2" key="1">
    <citation type="submission" date="2016-10" db="EMBL/GenBank/DDBJ databases">
        <authorList>
            <person name="Varghese N."/>
            <person name="Submissions S."/>
        </authorList>
    </citation>
    <scope>NUCLEOTIDE SEQUENCE [LARGE SCALE GENOMIC DNA]</scope>
    <source>
        <strain evidence="2">CGMCC 1.10370</strain>
    </source>
</reference>
<keyword evidence="2" id="KW-1185">Reference proteome</keyword>
<dbReference type="OrthoDB" id="1345629at2"/>
<organism evidence="1 2">
    <name type="scientific">Flavobacterium phragmitis</name>
    <dbReference type="NCBI Taxonomy" id="739143"/>
    <lineage>
        <taxon>Bacteria</taxon>
        <taxon>Pseudomonadati</taxon>
        <taxon>Bacteroidota</taxon>
        <taxon>Flavobacteriia</taxon>
        <taxon>Flavobacteriales</taxon>
        <taxon>Flavobacteriaceae</taxon>
        <taxon>Flavobacterium</taxon>
    </lineage>
</organism>
<dbReference type="RefSeq" id="WP_091491281.1">
    <property type="nucleotide sequence ID" value="NZ_FOMH01000002.1"/>
</dbReference>
<proteinExistence type="predicted"/>
<sequence length="224" mass="26630">MKRSFLIIIIALVIISCKKADEPACVNCMSFYFENPQPEKDSELDRFPNRFKGLYANNDSTFIRIEEDRILEEYFRKFKLHRLTLDSLKTEYDIVDGKLISKGTKEKYDMLSKGDSIELIQKHIDTLFRFSLYQKAKRMDSQLILSRKDSIFWDIQILSLQNNTIKFKRFYEEQDLKTLDSITKIKGKMLDSISYLIKPSRSEFKKILKIKKLGYDREFTKVLK</sequence>
<evidence type="ECO:0000313" key="1">
    <source>
        <dbReference type="EMBL" id="SFC81944.1"/>
    </source>
</evidence>
<protein>
    <recommendedName>
        <fullName evidence="3">Lipoprotein</fullName>
    </recommendedName>
</protein>
<dbReference type="PROSITE" id="PS51257">
    <property type="entry name" value="PROKAR_LIPOPROTEIN"/>
    <property type="match status" value="1"/>
</dbReference>
<name>A0A1I1M983_9FLAO</name>
<accession>A0A1I1M983</accession>